<comment type="caution">
    <text evidence="8">The sequence shown here is derived from an EMBL/GenBank/DDBJ whole genome shotgun (WGS) entry which is preliminary data.</text>
</comment>
<dbReference type="PANTHER" id="PTHR46986:SF1">
    <property type="entry name" value="ENDORIBONUCLEASE YBEY, CHLOROPLASTIC"/>
    <property type="match status" value="1"/>
</dbReference>
<evidence type="ECO:0000256" key="3">
    <source>
        <dbReference type="ARBA" id="ARBA00022723"/>
    </source>
</evidence>
<evidence type="ECO:0000313" key="9">
    <source>
        <dbReference type="Proteomes" id="UP000192277"/>
    </source>
</evidence>
<gene>
    <name evidence="7" type="primary">ybeY</name>
    <name evidence="8" type="ORF">A4D02_00955</name>
</gene>
<dbReference type="InterPro" id="IPR023091">
    <property type="entry name" value="MetalPrtase_cat_dom_sf_prd"/>
</dbReference>
<name>A0ABX3P443_9BACT</name>
<sequence length="149" mass="17770">MPTNNSTPPIHFHFLEPISFTQRTLVKEVIRDLFKKEKTKLEQLRYIFCSDEYLLQINKEHLNHNYYTDIITFDLSETPNATTGEIYISVDRVRDNAQNYEVSFKHELLRVIFHGALHLCGYKDKSGKEEQLMRNAEDKYLKYYMSKVK</sequence>
<evidence type="ECO:0000256" key="6">
    <source>
        <dbReference type="ARBA" id="ARBA00022833"/>
    </source>
</evidence>
<feature type="binding site" evidence="7">
    <location>
        <position position="114"/>
    </location>
    <ligand>
        <name>Zn(2+)</name>
        <dbReference type="ChEBI" id="CHEBI:29105"/>
        <note>catalytic</note>
    </ligand>
</feature>
<dbReference type="PANTHER" id="PTHR46986">
    <property type="entry name" value="ENDORIBONUCLEASE YBEY, CHLOROPLASTIC"/>
    <property type="match status" value="1"/>
</dbReference>
<evidence type="ECO:0000256" key="4">
    <source>
        <dbReference type="ARBA" id="ARBA00022759"/>
    </source>
</evidence>
<accession>A0ABX3P443</accession>
<proteinExistence type="inferred from homology"/>
<reference evidence="8 9" key="1">
    <citation type="submission" date="2016-04" db="EMBL/GenBank/DDBJ databases">
        <authorList>
            <person name="Chen L."/>
            <person name="Zhuang W."/>
            <person name="Wang G."/>
        </authorList>
    </citation>
    <scope>NUCLEOTIDE SEQUENCE [LARGE SCALE GENOMIC DNA]</scope>
    <source>
        <strain evidence="9">GR20</strain>
    </source>
</reference>
<dbReference type="Gene3D" id="3.40.390.30">
    <property type="entry name" value="Metalloproteases ('zincins'), catalytic domain"/>
    <property type="match status" value="1"/>
</dbReference>
<keyword evidence="5 7" id="KW-0378">Hydrolase</keyword>
<keyword evidence="4 7" id="KW-0255">Endonuclease</keyword>
<comment type="cofactor">
    <cofactor evidence="7">
        <name>Zn(2+)</name>
        <dbReference type="ChEBI" id="CHEBI:29105"/>
    </cofactor>
    <text evidence="7">Binds 1 zinc ion.</text>
</comment>
<keyword evidence="7" id="KW-0698">rRNA processing</keyword>
<keyword evidence="7" id="KW-0963">Cytoplasm</keyword>
<dbReference type="InterPro" id="IPR002036">
    <property type="entry name" value="YbeY"/>
</dbReference>
<dbReference type="EMBL" id="LWBO01000001">
    <property type="protein sequence ID" value="OQP54922.1"/>
    <property type="molecule type" value="Genomic_DNA"/>
</dbReference>
<feature type="binding site" evidence="7">
    <location>
        <position position="124"/>
    </location>
    <ligand>
        <name>Zn(2+)</name>
        <dbReference type="ChEBI" id="CHEBI:29105"/>
        <note>catalytic</note>
    </ligand>
</feature>
<evidence type="ECO:0000256" key="1">
    <source>
        <dbReference type="ARBA" id="ARBA00010875"/>
    </source>
</evidence>
<dbReference type="Pfam" id="PF02130">
    <property type="entry name" value="YbeY"/>
    <property type="match status" value="1"/>
</dbReference>
<dbReference type="NCBIfam" id="TIGR00043">
    <property type="entry name" value="rRNA maturation RNase YbeY"/>
    <property type="match status" value="1"/>
</dbReference>
<dbReference type="EC" id="3.1.-.-" evidence="7"/>
<keyword evidence="7" id="KW-0690">Ribosome biogenesis</keyword>
<comment type="function">
    <text evidence="7">Single strand-specific metallo-endoribonuclease involved in late-stage 70S ribosome quality control and in maturation of the 3' terminus of the 16S rRNA.</text>
</comment>
<dbReference type="Proteomes" id="UP000192277">
    <property type="component" value="Unassembled WGS sequence"/>
</dbReference>
<evidence type="ECO:0000313" key="8">
    <source>
        <dbReference type="EMBL" id="OQP54922.1"/>
    </source>
</evidence>
<keyword evidence="2 7" id="KW-0540">Nuclease</keyword>
<dbReference type="HAMAP" id="MF_00009">
    <property type="entry name" value="Endoribonucl_YbeY"/>
    <property type="match status" value="1"/>
</dbReference>
<organism evidence="8 9">
    <name type="scientific">Niastella koreensis</name>
    <dbReference type="NCBI Taxonomy" id="354356"/>
    <lineage>
        <taxon>Bacteria</taxon>
        <taxon>Pseudomonadati</taxon>
        <taxon>Bacteroidota</taxon>
        <taxon>Chitinophagia</taxon>
        <taxon>Chitinophagales</taxon>
        <taxon>Chitinophagaceae</taxon>
        <taxon>Niastella</taxon>
    </lineage>
</organism>
<evidence type="ECO:0000256" key="5">
    <source>
        <dbReference type="ARBA" id="ARBA00022801"/>
    </source>
</evidence>
<keyword evidence="6 7" id="KW-0862">Zinc</keyword>
<evidence type="ECO:0000256" key="2">
    <source>
        <dbReference type="ARBA" id="ARBA00022722"/>
    </source>
</evidence>
<dbReference type="RefSeq" id="WP_014222469.1">
    <property type="nucleotide sequence ID" value="NZ_LWBO01000001.1"/>
</dbReference>
<comment type="similarity">
    <text evidence="1 7">Belongs to the endoribonuclease YbeY family.</text>
</comment>
<keyword evidence="3 7" id="KW-0479">Metal-binding</keyword>
<protein>
    <recommendedName>
        <fullName evidence="7">Endoribonuclease YbeY</fullName>
        <ecNumber evidence="7">3.1.-.-</ecNumber>
    </recommendedName>
</protein>
<keyword evidence="9" id="KW-1185">Reference proteome</keyword>
<comment type="subcellular location">
    <subcellularLocation>
        <location evidence="7">Cytoplasm</location>
    </subcellularLocation>
</comment>
<evidence type="ECO:0000256" key="7">
    <source>
        <dbReference type="HAMAP-Rule" id="MF_00009"/>
    </source>
</evidence>
<dbReference type="SUPFAM" id="SSF55486">
    <property type="entry name" value="Metalloproteases ('zincins'), catalytic domain"/>
    <property type="match status" value="1"/>
</dbReference>
<feature type="binding site" evidence="7">
    <location>
        <position position="118"/>
    </location>
    <ligand>
        <name>Zn(2+)</name>
        <dbReference type="ChEBI" id="CHEBI:29105"/>
        <note>catalytic</note>
    </ligand>
</feature>